<evidence type="ECO:0000313" key="1">
    <source>
        <dbReference type="EMBL" id="MBP2054641.1"/>
    </source>
</evidence>
<proteinExistence type="predicted"/>
<protein>
    <recommendedName>
        <fullName evidence="3">Transposase</fullName>
    </recommendedName>
</protein>
<evidence type="ECO:0000313" key="2">
    <source>
        <dbReference type="Proteomes" id="UP001519309"/>
    </source>
</evidence>
<evidence type="ECO:0008006" key="3">
    <source>
        <dbReference type="Google" id="ProtNLM"/>
    </source>
</evidence>
<accession>A0ABS4M4N8</accession>
<dbReference type="EMBL" id="JAGGLP010000023">
    <property type="protein sequence ID" value="MBP2054641.1"/>
    <property type="molecule type" value="Genomic_DNA"/>
</dbReference>
<keyword evidence="2" id="KW-1185">Reference proteome</keyword>
<name>A0ABS4M4N8_9ACTN</name>
<organism evidence="1 2">
    <name type="scientific">Streptomyces griseochromogenes</name>
    <dbReference type="NCBI Taxonomy" id="68214"/>
    <lineage>
        <taxon>Bacteria</taxon>
        <taxon>Bacillati</taxon>
        <taxon>Actinomycetota</taxon>
        <taxon>Actinomycetes</taxon>
        <taxon>Kitasatosporales</taxon>
        <taxon>Streptomycetaceae</taxon>
        <taxon>Streptomyces</taxon>
    </lineage>
</organism>
<gene>
    <name evidence="1" type="ORF">J2Z21_007651</name>
</gene>
<sequence length="35" mass="3746">MGEQGDLLVLVDEVRRFAVAASGDGLPPKRPELLP</sequence>
<reference evidence="1 2" key="1">
    <citation type="submission" date="2021-03" db="EMBL/GenBank/DDBJ databases">
        <title>Genomic Encyclopedia of Type Strains, Phase IV (KMG-IV): sequencing the most valuable type-strain genomes for metagenomic binning, comparative biology and taxonomic classification.</title>
        <authorList>
            <person name="Goeker M."/>
        </authorList>
    </citation>
    <scope>NUCLEOTIDE SEQUENCE [LARGE SCALE GENOMIC DNA]</scope>
    <source>
        <strain evidence="1 2">DSM 40499</strain>
    </source>
</reference>
<dbReference type="Proteomes" id="UP001519309">
    <property type="component" value="Unassembled WGS sequence"/>
</dbReference>
<comment type="caution">
    <text evidence="1">The sequence shown here is derived from an EMBL/GenBank/DDBJ whole genome shotgun (WGS) entry which is preliminary data.</text>
</comment>